<protein>
    <submittedName>
        <fullName evidence="4">Pentatricopeptide repeat</fullName>
    </submittedName>
</protein>
<dbReference type="NCBIfam" id="TIGR00756">
    <property type="entry name" value="PPR"/>
    <property type="match status" value="4"/>
</dbReference>
<feature type="repeat" description="PPR" evidence="3">
    <location>
        <begin position="15"/>
        <end position="50"/>
    </location>
</feature>
<dbReference type="Pfam" id="PF12854">
    <property type="entry name" value="PPR_1"/>
    <property type="match status" value="2"/>
</dbReference>
<dbReference type="PROSITE" id="PS51375">
    <property type="entry name" value="PPR"/>
    <property type="match status" value="4"/>
</dbReference>
<dbReference type="GO" id="GO:0003729">
    <property type="term" value="F:mRNA binding"/>
    <property type="evidence" value="ECO:0007669"/>
    <property type="project" value="TreeGrafter"/>
</dbReference>
<reference evidence="5" key="1">
    <citation type="submission" date="2016-06" db="EMBL/GenBank/DDBJ databases">
        <title>Parallel loss of symbiosis genes in relatives of nitrogen-fixing non-legume Parasponia.</title>
        <authorList>
            <person name="Van Velzen R."/>
            <person name="Holmer R."/>
            <person name="Bu F."/>
            <person name="Rutten L."/>
            <person name="Van Zeijl A."/>
            <person name="Liu W."/>
            <person name="Santuari L."/>
            <person name="Cao Q."/>
            <person name="Sharma T."/>
            <person name="Shen D."/>
            <person name="Roswanjaya Y."/>
            <person name="Wardhani T."/>
            <person name="Kalhor M.S."/>
            <person name="Jansen J."/>
            <person name="Van den Hoogen J."/>
            <person name="Gungor B."/>
            <person name="Hartog M."/>
            <person name="Hontelez J."/>
            <person name="Verver J."/>
            <person name="Yang W.-C."/>
            <person name="Schijlen E."/>
            <person name="Repin R."/>
            <person name="Schilthuizen M."/>
            <person name="Schranz E."/>
            <person name="Heidstra R."/>
            <person name="Miyata K."/>
            <person name="Fedorova E."/>
            <person name="Kohlen W."/>
            <person name="Bisseling T."/>
            <person name="Smit S."/>
            <person name="Geurts R."/>
        </authorList>
    </citation>
    <scope>NUCLEOTIDE SEQUENCE [LARGE SCALE GENOMIC DNA]</scope>
    <source>
        <strain evidence="5">cv. WU1-14</strain>
    </source>
</reference>
<dbReference type="PANTHER" id="PTHR47938:SF35">
    <property type="entry name" value="PENTATRICOPEPTIDE REPEAT-CONTAINING PROTEIN 4, MITOCHONDRIAL-RELATED"/>
    <property type="match status" value="1"/>
</dbReference>
<keyword evidence="5" id="KW-1185">Reference proteome</keyword>
<feature type="repeat" description="PPR" evidence="3">
    <location>
        <begin position="138"/>
        <end position="172"/>
    </location>
</feature>
<comment type="similarity">
    <text evidence="1">Belongs to the PPR family. P subfamily.</text>
</comment>
<dbReference type="Pfam" id="PF01535">
    <property type="entry name" value="PPR"/>
    <property type="match status" value="1"/>
</dbReference>
<evidence type="ECO:0000256" key="3">
    <source>
        <dbReference type="PROSITE-ProRule" id="PRU00708"/>
    </source>
</evidence>
<dbReference type="OrthoDB" id="42736at2759"/>
<dbReference type="EMBL" id="JXTB01000101">
    <property type="protein sequence ID" value="PON63756.1"/>
    <property type="molecule type" value="Genomic_DNA"/>
</dbReference>
<dbReference type="Gene3D" id="1.25.40.10">
    <property type="entry name" value="Tetratricopeptide repeat domain"/>
    <property type="match status" value="2"/>
</dbReference>
<accession>A0A2P5CRZ6</accession>
<name>A0A2P5CRZ6_PARAD</name>
<dbReference type="PANTHER" id="PTHR47938">
    <property type="entry name" value="RESPIRATORY COMPLEX I CHAPERONE (CIA84), PUTATIVE (AFU_ORTHOLOGUE AFUA_2G06020)-RELATED"/>
    <property type="match status" value="1"/>
</dbReference>
<feature type="repeat" description="PPR" evidence="3">
    <location>
        <begin position="51"/>
        <end position="85"/>
    </location>
</feature>
<evidence type="ECO:0000256" key="2">
    <source>
        <dbReference type="ARBA" id="ARBA00022737"/>
    </source>
</evidence>
<gene>
    <name evidence="4" type="ORF">PanWU01x14_129120</name>
</gene>
<evidence type="ECO:0000256" key="1">
    <source>
        <dbReference type="ARBA" id="ARBA00007626"/>
    </source>
</evidence>
<dbReference type="AlphaFoldDB" id="A0A2P5CRZ6"/>
<dbReference type="InterPro" id="IPR002885">
    <property type="entry name" value="PPR_rpt"/>
</dbReference>
<keyword evidence="2" id="KW-0677">Repeat</keyword>
<evidence type="ECO:0000313" key="5">
    <source>
        <dbReference type="Proteomes" id="UP000237105"/>
    </source>
</evidence>
<comment type="caution">
    <text evidence="4">The sequence shown here is derived from an EMBL/GenBank/DDBJ whole genome shotgun (WGS) entry which is preliminary data.</text>
</comment>
<organism evidence="4 5">
    <name type="scientific">Parasponia andersonii</name>
    <name type="common">Sponia andersonii</name>
    <dbReference type="NCBI Taxonomy" id="3476"/>
    <lineage>
        <taxon>Eukaryota</taxon>
        <taxon>Viridiplantae</taxon>
        <taxon>Streptophyta</taxon>
        <taxon>Embryophyta</taxon>
        <taxon>Tracheophyta</taxon>
        <taxon>Spermatophyta</taxon>
        <taxon>Magnoliopsida</taxon>
        <taxon>eudicotyledons</taxon>
        <taxon>Gunneridae</taxon>
        <taxon>Pentapetalae</taxon>
        <taxon>rosids</taxon>
        <taxon>fabids</taxon>
        <taxon>Rosales</taxon>
        <taxon>Cannabaceae</taxon>
        <taxon>Parasponia</taxon>
    </lineage>
</organism>
<evidence type="ECO:0000313" key="4">
    <source>
        <dbReference type="EMBL" id="PON63756.1"/>
    </source>
</evidence>
<feature type="repeat" description="PPR" evidence="3">
    <location>
        <begin position="86"/>
        <end position="121"/>
    </location>
</feature>
<dbReference type="InterPro" id="IPR011990">
    <property type="entry name" value="TPR-like_helical_dom_sf"/>
</dbReference>
<proteinExistence type="inferred from homology"/>
<dbReference type="Pfam" id="PF13041">
    <property type="entry name" value="PPR_2"/>
    <property type="match status" value="1"/>
</dbReference>
<dbReference type="Proteomes" id="UP000237105">
    <property type="component" value="Unassembled WGS sequence"/>
</dbReference>
<sequence>MELFQDILDKKHPCDEVTYATIINGFCKAGKTGEAFELLKKMCDDKRIRPPVSCFSPVIDFLSKEARVDEALSLFKQMINLGFVPDVVTYTSLVHGLCKLGRWEEPLSVLIDSLFKEDKIKEEISLFELMTKERVETNVVMFSSLISALCKSSRSNEAAEFLDSMYYLMLSPTTLQSMDCVI</sequence>